<protein>
    <submittedName>
        <fullName evidence="1">Uncharacterized protein</fullName>
    </submittedName>
</protein>
<proteinExistence type="predicted"/>
<organism evidence="1 2">
    <name type="scientific">Candidatus Nitrospira nitrificans</name>
    <dbReference type="NCBI Taxonomy" id="1742973"/>
    <lineage>
        <taxon>Bacteria</taxon>
        <taxon>Pseudomonadati</taxon>
        <taxon>Nitrospirota</taxon>
        <taxon>Nitrospiria</taxon>
        <taxon>Nitrospirales</taxon>
        <taxon>Nitrospiraceae</taxon>
        <taxon>Nitrospira</taxon>
    </lineage>
</organism>
<dbReference type="Proteomes" id="UP000198736">
    <property type="component" value="Unassembled WGS sequence"/>
</dbReference>
<sequence length="109" mass="12340">MRGNTIPNNIPTRKCESTQMCLVPVGLIISFSPSPRIHNLEIHLFLNLNQAITVPTFSPVNLCKCLHFHCKINKVPTLSYCRKSIWEGKPYTPIHTTGFEMSYAAAFSY</sequence>
<reference evidence="2" key="1">
    <citation type="submission" date="2015-10" db="EMBL/GenBank/DDBJ databases">
        <authorList>
            <person name="Luecker S."/>
            <person name="Luecker S."/>
        </authorList>
    </citation>
    <scope>NUCLEOTIDE SEQUENCE [LARGE SCALE GENOMIC DNA]</scope>
</reference>
<name>A0A0S4L4K6_9BACT</name>
<dbReference type="EMBL" id="CZPZ01000001">
    <property type="protein sequence ID" value="CUS31721.1"/>
    <property type="molecule type" value="Genomic_DNA"/>
</dbReference>
<accession>A0A0S4L4K6</accession>
<dbReference type="AlphaFoldDB" id="A0A0S4L4K6"/>
<gene>
    <name evidence="1" type="ORF">COMA2_10257</name>
</gene>
<evidence type="ECO:0000313" key="2">
    <source>
        <dbReference type="Proteomes" id="UP000198736"/>
    </source>
</evidence>
<keyword evidence="2" id="KW-1185">Reference proteome</keyword>
<evidence type="ECO:0000313" key="1">
    <source>
        <dbReference type="EMBL" id="CUS31721.1"/>
    </source>
</evidence>